<dbReference type="PROSITE" id="PS50292">
    <property type="entry name" value="PEROXIDASE_3"/>
    <property type="match status" value="1"/>
</dbReference>
<dbReference type="AlphaFoldDB" id="A0A4R1F169"/>
<dbReference type="RefSeq" id="WP_207907005.1">
    <property type="nucleotide sequence ID" value="NZ_BAAAFU010000004.1"/>
</dbReference>
<reference evidence="4 5" key="1">
    <citation type="submission" date="2019-03" db="EMBL/GenBank/DDBJ databases">
        <title>Genomic Encyclopedia of Type Strains, Phase IV (KMG-IV): sequencing the most valuable type-strain genomes for metagenomic binning, comparative biology and taxonomic classification.</title>
        <authorList>
            <person name="Goeker M."/>
        </authorList>
    </citation>
    <scope>NUCLEOTIDE SEQUENCE [LARGE SCALE GENOMIC DNA]</scope>
    <source>
        <strain evidence="4 5">DSM 24830</strain>
    </source>
</reference>
<evidence type="ECO:0000313" key="4">
    <source>
        <dbReference type="EMBL" id="TCJ87030.1"/>
    </source>
</evidence>
<keyword evidence="5" id="KW-1185">Reference proteome</keyword>
<dbReference type="CDD" id="cd09819">
    <property type="entry name" value="An_peroxidase_bacterial_1"/>
    <property type="match status" value="1"/>
</dbReference>
<evidence type="ECO:0000256" key="2">
    <source>
        <dbReference type="ARBA" id="ARBA00022525"/>
    </source>
</evidence>
<dbReference type="InterPro" id="IPR019791">
    <property type="entry name" value="Haem_peroxidase_animal"/>
</dbReference>
<comment type="caution">
    <text evidence="4">The sequence shown here is derived from an EMBL/GenBank/DDBJ whole genome shotgun (WGS) entry which is preliminary data.</text>
</comment>
<evidence type="ECO:0000256" key="1">
    <source>
        <dbReference type="ARBA" id="ARBA00004613"/>
    </source>
</evidence>
<evidence type="ECO:0000313" key="5">
    <source>
        <dbReference type="Proteomes" id="UP000294887"/>
    </source>
</evidence>
<dbReference type="GO" id="GO:0020037">
    <property type="term" value="F:heme binding"/>
    <property type="evidence" value="ECO:0007669"/>
    <property type="project" value="InterPro"/>
</dbReference>
<dbReference type="Gene3D" id="1.10.640.10">
    <property type="entry name" value="Haem peroxidase domain superfamily, animal type"/>
    <property type="match status" value="1"/>
</dbReference>
<dbReference type="InterPro" id="IPR010255">
    <property type="entry name" value="Haem_peroxidase_sf"/>
</dbReference>
<name>A0A4R1F169_9GAMM</name>
<sequence>MSDNHGMHTLDGIDAFCSPFHHRSPGESFGRMFNLAPLSTYPGALKELGKQTGPMDGSTTSNRTNSVAVGDVFFGQFIDHDITLDVMSSLSSNTDVTQLHNARSPSLDLDNIYGDGPEAQPYLYSSQGNFAGIKLLTGADLTNPTPLEAADLVRSVHGRAIIGDPRNDENRVISQLQLAMINFHNHVVDHLSADHAGGELYELSREYTTWHYQWVVVHDFLVKMCGGAVVNDILGSGCKYYKPQFGDAYIPIEFSVAAYRFGHSMIPQKIQIQKNDSALELFGSLLGRGFEPLSDPRGIVDWLELVHSNAGRNVQMAEKLDTKLATDLLKLPFISSDSEQSLATRNLLRGQSFLLPSGENIAHAMQRPQAEIDSVTINARTVAGNNIDISTGTPLWFYLLSEAETIGRETTAGNFDQSEGLGPVGARIVAETLIGLLESDARSYMTVNRNWEPSDGVNVSTLGEMLTF</sequence>
<keyword evidence="3" id="KW-0325">Glycoprotein</keyword>
<dbReference type="GO" id="GO:0005576">
    <property type="term" value="C:extracellular region"/>
    <property type="evidence" value="ECO:0007669"/>
    <property type="project" value="UniProtKB-SubCell"/>
</dbReference>
<organism evidence="4 5">
    <name type="scientific">Cocleimonas flava</name>
    <dbReference type="NCBI Taxonomy" id="634765"/>
    <lineage>
        <taxon>Bacteria</taxon>
        <taxon>Pseudomonadati</taxon>
        <taxon>Pseudomonadota</taxon>
        <taxon>Gammaproteobacteria</taxon>
        <taxon>Thiotrichales</taxon>
        <taxon>Thiotrichaceae</taxon>
        <taxon>Cocleimonas</taxon>
    </lineage>
</organism>
<dbReference type="InterPro" id="IPR037120">
    <property type="entry name" value="Haem_peroxidase_sf_animal"/>
</dbReference>
<dbReference type="Proteomes" id="UP000294887">
    <property type="component" value="Unassembled WGS sequence"/>
</dbReference>
<dbReference type="EMBL" id="SMFQ01000003">
    <property type="protein sequence ID" value="TCJ87030.1"/>
    <property type="molecule type" value="Genomic_DNA"/>
</dbReference>
<dbReference type="GO" id="GO:0006979">
    <property type="term" value="P:response to oxidative stress"/>
    <property type="evidence" value="ECO:0007669"/>
    <property type="project" value="InterPro"/>
</dbReference>
<accession>A0A4R1F169</accession>
<dbReference type="PANTHER" id="PTHR11475">
    <property type="entry name" value="OXIDASE/PEROXIDASE"/>
    <property type="match status" value="1"/>
</dbReference>
<dbReference type="PANTHER" id="PTHR11475:SF4">
    <property type="entry name" value="CHORION PEROXIDASE"/>
    <property type="match status" value="1"/>
</dbReference>
<dbReference type="SUPFAM" id="SSF48113">
    <property type="entry name" value="Heme-dependent peroxidases"/>
    <property type="match status" value="1"/>
</dbReference>
<protein>
    <submittedName>
        <fullName evidence="4">Heme peroxidase</fullName>
    </submittedName>
</protein>
<keyword evidence="2" id="KW-0964">Secreted</keyword>
<dbReference type="GO" id="GO:0004601">
    <property type="term" value="F:peroxidase activity"/>
    <property type="evidence" value="ECO:0007669"/>
    <property type="project" value="UniProtKB-KW"/>
</dbReference>
<keyword evidence="4" id="KW-0575">Peroxidase</keyword>
<gene>
    <name evidence="4" type="ORF">EV695_1531</name>
</gene>
<evidence type="ECO:0000256" key="3">
    <source>
        <dbReference type="ARBA" id="ARBA00023180"/>
    </source>
</evidence>
<comment type="subcellular location">
    <subcellularLocation>
        <location evidence="1">Secreted</location>
    </subcellularLocation>
</comment>
<proteinExistence type="predicted"/>
<dbReference type="Pfam" id="PF03098">
    <property type="entry name" value="An_peroxidase"/>
    <property type="match status" value="1"/>
</dbReference>
<keyword evidence="4" id="KW-0560">Oxidoreductase</keyword>